<dbReference type="PROSITE" id="PS51007">
    <property type="entry name" value="CYTC"/>
    <property type="match status" value="1"/>
</dbReference>
<evidence type="ECO:0000256" key="5">
    <source>
        <dbReference type="ARBA" id="ARBA00023004"/>
    </source>
</evidence>
<reference evidence="8 9" key="1">
    <citation type="journal article" date="2013" name="Genome Announc.">
        <title>Draft Genome Sequence of Cyclobacterium qasimii Strain M12-11BT, Isolated from Arctic Marine Sediment.</title>
        <authorList>
            <person name="Shivaji S."/>
            <person name="Ara S."/>
            <person name="Singh A."/>
            <person name="Kumar Pinnaka A."/>
        </authorList>
    </citation>
    <scope>NUCLEOTIDE SEQUENCE [LARGE SCALE GENOMIC DNA]</scope>
    <source>
        <strain evidence="8 9">M12-11B</strain>
    </source>
</reference>
<organism evidence="8 9">
    <name type="scientific">Cyclobacterium qasimii M12-11B</name>
    <dbReference type="NCBI Taxonomy" id="641524"/>
    <lineage>
        <taxon>Bacteria</taxon>
        <taxon>Pseudomonadati</taxon>
        <taxon>Bacteroidota</taxon>
        <taxon>Cytophagia</taxon>
        <taxon>Cytophagales</taxon>
        <taxon>Cyclobacteriaceae</taxon>
        <taxon>Cyclobacterium</taxon>
    </lineage>
</organism>
<evidence type="ECO:0000256" key="4">
    <source>
        <dbReference type="ARBA" id="ARBA00022982"/>
    </source>
</evidence>
<dbReference type="InterPro" id="IPR009056">
    <property type="entry name" value="Cyt_c-like_dom"/>
</dbReference>
<evidence type="ECO:0000256" key="6">
    <source>
        <dbReference type="PIRSR" id="PIRSR602324-1"/>
    </source>
</evidence>
<dbReference type="InterPro" id="IPR036909">
    <property type="entry name" value="Cyt_c-like_dom_sf"/>
</dbReference>
<evidence type="ECO:0000313" key="8">
    <source>
        <dbReference type="EMBL" id="EPR66922.1"/>
    </source>
</evidence>
<comment type="caution">
    <text evidence="8">The sequence shown here is derived from an EMBL/GenBank/DDBJ whole genome shotgun (WGS) entry which is preliminary data.</text>
</comment>
<keyword evidence="3 6" id="KW-0479">Metal-binding</keyword>
<sequence length="365" mass="40787">MLSLAFDSVNFAAYDLSVGQLYKVWNGGITKEGTVFTNKKNIQPTSWGAPYYEEGKLFNQWAVSRNGESLPIELKYEGYLILDNHITLSYKLILPDGEAISIEENPEFTINENGKTGFERNFTVDSPSADLEVRLLQASDSQEFLIVADQSKIIDFFEPFPKQEKPAIGAGYDHLGILWMENSDCYTCHEEENAMVGPSFKQVATKYEKNPSNIAYLTKKIISGGAGVWGTTPMNPHPDLKENEIKTILDYVFTFRPKEAVLSSEKPIAKAKKVKLSKEEPVPLKPGFGAPLEGIHPSYDLTVLHNETFQPRVGGLAFMPDGRLLVSTWDSIGGIYALEGVEGGDPKKLKYNVSPQVWLNHLEWK</sequence>
<feature type="binding site" description="covalent" evidence="6">
    <location>
        <position position="234"/>
    </location>
    <ligand>
        <name>heme c</name>
        <dbReference type="ChEBI" id="CHEBI:61717"/>
    </ligand>
</feature>
<dbReference type="STRING" id="641524.ADICYQ_3998"/>
<dbReference type="SUPFAM" id="SSF46626">
    <property type="entry name" value="Cytochrome c"/>
    <property type="match status" value="1"/>
</dbReference>
<dbReference type="InterPro" id="IPR002324">
    <property type="entry name" value="Cyt_c_ID"/>
</dbReference>
<dbReference type="Gene3D" id="1.10.760.10">
    <property type="entry name" value="Cytochrome c-like domain"/>
    <property type="match status" value="1"/>
</dbReference>
<dbReference type="AlphaFoldDB" id="S7VBH8"/>
<evidence type="ECO:0000256" key="3">
    <source>
        <dbReference type="ARBA" id="ARBA00022723"/>
    </source>
</evidence>
<keyword evidence="2 6" id="KW-0349">Heme</keyword>
<keyword evidence="1" id="KW-0813">Transport</keyword>
<gene>
    <name evidence="8" type="ORF">ADICYQ_3998</name>
</gene>
<dbReference type="eggNOG" id="COG4654">
    <property type="taxonomic scope" value="Bacteria"/>
</dbReference>
<feature type="domain" description="Cytochrome c" evidence="7">
    <location>
        <begin position="166"/>
        <end position="256"/>
    </location>
</feature>
<dbReference type="EMBL" id="ATNM01000137">
    <property type="protein sequence ID" value="EPR66922.1"/>
    <property type="molecule type" value="Genomic_DNA"/>
</dbReference>
<evidence type="ECO:0000259" key="7">
    <source>
        <dbReference type="PROSITE" id="PS51007"/>
    </source>
</evidence>
<feature type="binding site" description="covalent" evidence="6">
    <location>
        <position position="189"/>
    </location>
    <ligand>
        <name>heme c</name>
        <dbReference type="ChEBI" id="CHEBI:61717"/>
    </ligand>
</feature>
<evidence type="ECO:0000256" key="1">
    <source>
        <dbReference type="ARBA" id="ARBA00022448"/>
    </source>
</evidence>
<dbReference type="GO" id="GO:0005506">
    <property type="term" value="F:iron ion binding"/>
    <property type="evidence" value="ECO:0007669"/>
    <property type="project" value="InterPro"/>
</dbReference>
<name>S7VBH8_9BACT</name>
<comment type="PTM">
    <text evidence="6">Binds 1 heme c group covalently per subunit.</text>
</comment>
<dbReference type="GO" id="GO:0020037">
    <property type="term" value="F:heme binding"/>
    <property type="evidence" value="ECO:0007669"/>
    <property type="project" value="InterPro"/>
</dbReference>
<proteinExistence type="predicted"/>
<dbReference type="PRINTS" id="PR00606">
    <property type="entry name" value="CYTCHROMECID"/>
</dbReference>
<protein>
    <submittedName>
        <fullName evidence="8">Cytochrome c551/c552</fullName>
    </submittedName>
</protein>
<feature type="binding site" description="covalent" evidence="6">
    <location>
        <position position="185"/>
    </location>
    <ligand>
        <name>heme c</name>
        <dbReference type="ChEBI" id="CHEBI:61717"/>
    </ligand>
</feature>
<evidence type="ECO:0000313" key="9">
    <source>
        <dbReference type="Proteomes" id="UP000014974"/>
    </source>
</evidence>
<evidence type="ECO:0000256" key="2">
    <source>
        <dbReference type="ARBA" id="ARBA00022617"/>
    </source>
</evidence>
<dbReference type="Proteomes" id="UP000014974">
    <property type="component" value="Unassembled WGS sequence"/>
</dbReference>
<keyword evidence="4" id="KW-0249">Electron transport</keyword>
<accession>S7VBH8</accession>
<dbReference type="eggNOG" id="COG2133">
    <property type="taxonomic scope" value="Bacteria"/>
</dbReference>
<dbReference type="Pfam" id="PF00034">
    <property type="entry name" value="Cytochrom_C"/>
    <property type="match status" value="1"/>
</dbReference>
<dbReference type="GO" id="GO:0009055">
    <property type="term" value="F:electron transfer activity"/>
    <property type="evidence" value="ECO:0007669"/>
    <property type="project" value="InterPro"/>
</dbReference>
<keyword evidence="5 6" id="KW-0408">Iron</keyword>